<feature type="signal peptide" evidence="1">
    <location>
        <begin position="1"/>
        <end position="35"/>
    </location>
</feature>
<protein>
    <submittedName>
        <fullName evidence="2">DUF4403 family protein</fullName>
    </submittedName>
</protein>
<keyword evidence="1" id="KW-0732">Signal</keyword>
<dbReference type="EMBL" id="BAAADB010000031">
    <property type="protein sequence ID" value="GAA0522406.1"/>
    <property type="molecule type" value="Genomic_DNA"/>
</dbReference>
<sequence length="477" mass="50539">MHARYAERLMRRAPTRPLTRLLTPLVFTGLMTAQAAPPSSASVPTSTLTVPVTVPLAGVQGAANARVPLEFARLNEERAFLGGLLRVTLTGTVTRSGHVQVQALPDGSGLRVSVPIRAAFRAEPGGAGAFLARDFGGEATVALTLVPTVTPDWEADVTVRGEATWTDPLSVELTPGVRVSVQSLVDAQVRAQLDALAAQVRTSVREQARLRERAGTLWARAQQPWTLPTPDAAYARVTPLTLGVSPFRFTTDALKVTLGTQLRLDAGLGRAPTQATRPLPALRRIEPLTPDVHLRVPARLPYPELSAAATREAARRTLTLPVPTSPTLRVTGVTLTPQGSQLNAAVNLRIVGPLGLNLNATTDVRGTPTLNAGGQVLTLTDVTVTTRREGLTGRVLAWLADARAQAYVRQAARVDLNPHLATALTTLQRRLPFTPAPGITLTGQVGTLRLTGLNVTPDALIVTAEATGTLGAYVQVE</sequence>
<organism evidence="2 3">
    <name type="scientific">Deinococcus depolymerans</name>
    <dbReference type="NCBI Taxonomy" id="392408"/>
    <lineage>
        <taxon>Bacteria</taxon>
        <taxon>Thermotogati</taxon>
        <taxon>Deinococcota</taxon>
        <taxon>Deinococci</taxon>
        <taxon>Deinococcales</taxon>
        <taxon>Deinococcaceae</taxon>
        <taxon>Deinococcus</taxon>
    </lineage>
</organism>
<evidence type="ECO:0000313" key="3">
    <source>
        <dbReference type="Proteomes" id="UP001500191"/>
    </source>
</evidence>
<evidence type="ECO:0000256" key="1">
    <source>
        <dbReference type="SAM" id="SignalP"/>
    </source>
</evidence>
<proteinExistence type="predicted"/>
<accession>A0ABN1CN22</accession>
<comment type="caution">
    <text evidence="2">The sequence shown here is derived from an EMBL/GenBank/DDBJ whole genome shotgun (WGS) entry which is preliminary data.</text>
</comment>
<name>A0ABN1CN22_9DEIO</name>
<keyword evidence="3" id="KW-1185">Reference proteome</keyword>
<dbReference type="InterPro" id="IPR025515">
    <property type="entry name" value="DUF4403"/>
</dbReference>
<evidence type="ECO:0000313" key="2">
    <source>
        <dbReference type="EMBL" id="GAA0522406.1"/>
    </source>
</evidence>
<dbReference type="Pfam" id="PF14356">
    <property type="entry name" value="DUF4403"/>
    <property type="match status" value="1"/>
</dbReference>
<dbReference type="Proteomes" id="UP001500191">
    <property type="component" value="Unassembled WGS sequence"/>
</dbReference>
<reference evidence="2 3" key="1">
    <citation type="journal article" date="2019" name="Int. J. Syst. Evol. Microbiol.">
        <title>The Global Catalogue of Microorganisms (GCM) 10K type strain sequencing project: providing services to taxonomists for standard genome sequencing and annotation.</title>
        <authorList>
            <consortium name="The Broad Institute Genomics Platform"/>
            <consortium name="The Broad Institute Genome Sequencing Center for Infectious Disease"/>
            <person name="Wu L."/>
            <person name="Ma J."/>
        </authorList>
    </citation>
    <scope>NUCLEOTIDE SEQUENCE [LARGE SCALE GENOMIC DNA]</scope>
    <source>
        <strain evidence="2 3">JCM 14368</strain>
    </source>
</reference>
<feature type="chain" id="PRO_5045077062" evidence="1">
    <location>
        <begin position="36"/>
        <end position="477"/>
    </location>
</feature>
<gene>
    <name evidence="2" type="ORF">GCM10008937_32410</name>
</gene>